<protein>
    <submittedName>
        <fullName evidence="3">SUR7/PalI family-domain-containing protein</fullName>
    </submittedName>
</protein>
<dbReference type="InterPro" id="IPR009571">
    <property type="entry name" value="SUR7/Rim9-like_fungi"/>
</dbReference>
<keyword evidence="4" id="KW-1185">Reference proteome</keyword>
<evidence type="ECO:0000313" key="3">
    <source>
        <dbReference type="EMBL" id="KAG9239566.1"/>
    </source>
</evidence>
<dbReference type="GO" id="GO:0031505">
    <property type="term" value="P:fungal-type cell wall organization"/>
    <property type="evidence" value="ECO:0007669"/>
    <property type="project" value="TreeGrafter"/>
</dbReference>
<dbReference type="PANTHER" id="PTHR28019">
    <property type="entry name" value="CELL MEMBRANE PROTEIN YLR413W-RELATED"/>
    <property type="match status" value="1"/>
</dbReference>
<evidence type="ECO:0000256" key="2">
    <source>
        <dbReference type="SAM" id="Phobius"/>
    </source>
</evidence>
<keyword evidence="2" id="KW-1133">Transmembrane helix</keyword>
<dbReference type="Pfam" id="PF06687">
    <property type="entry name" value="SUR7"/>
    <property type="match status" value="1"/>
</dbReference>
<feature type="compositionally biased region" description="Basic residues" evidence="1">
    <location>
        <begin position="328"/>
        <end position="346"/>
    </location>
</feature>
<evidence type="ECO:0000256" key="1">
    <source>
        <dbReference type="SAM" id="MobiDB-lite"/>
    </source>
</evidence>
<keyword evidence="2" id="KW-0472">Membrane</keyword>
<dbReference type="InterPro" id="IPR052413">
    <property type="entry name" value="SUR7_domain"/>
</dbReference>
<feature type="transmembrane region" description="Helical" evidence="2">
    <location>
        <begin position="275"/>
        <end position="302"/>
    </location>
</feature>
<dbReference type="GO" id="GO:0005886">
    <property type="term" value="C:plasma membrane"/>
    <property type="evidence" value="ECO:0007669"/>
    <property type="project" value="InterPro"/>
</dbReference>
<organism evidence="3 4">
    <name type="scientific">Amylocarpus encephaloides</name>
    <dbReference type="NCBI Taxonomy" id="45428"/>
    <lineage>
        <taxon>Eukaryota</taxon>
        <taxon>Fungi</taxon>
        <taxon>Dikarya</taxon>
        <taxon>Ascomycota</taxon>
        <taxon>Pezizomycotina</taxon>
        <taxon>Leotiomycetes</taxon>
        <taxon>Helotiales</taxon>
        <taxon>Helotiales incertae sedis</taxon>
        <taxon>Amylocarpus</taxon>
    </lineage>
</organism>
<keyword evidence="2" id="KW-0812">Transmembrane</keyword>
<proteinExistence type="predicted"/>
<dbReference type="EMBL" id="MU251357">
    <property type="protein sequence ID" value="KAG9239566.1"/>
    <property type="molecule type" value="Genomic_DNA"/>
</dbReference>
<reference evidence="3" key="1">
    <citation type="journal article" date="2021" name="IMA Fungus">
        <title>Genomic characterization of three marine fungi, including Emericellopsis atlantica sp. nov. with signatures of a generalist lifestyle and marine biomass degradation.</title>
        <authorList>
            <person name="Hagestad O.C."/>
            <person name="Hou L."/>
            <person name="Andersen J.H."/>
            <person name="Hansen E.H."/>
            <person name="Altermark B."/>
            <person name="Li C."/>
            <person name="Kuhnert E."/>
            <person name="Cox R.J."/>
            <person name="Crous P.W."/>
            <person name="Spatafora J.W."/>
            <person name="Lail K."/>
            <person name="Amirebrahimi M."/>
            <person name="Lipzen A."/>
            <person name="Pangilinan J."/>
            <person name="Andreopoulos W."/>
            <person name="Hayes R.D."/>
            <person name="Ng V."/>
            <person name="Grigoriev I.V."/>
            <person name="Jackson S.A."/>
            <person name="Sutton T.D.S."/>
            <person name="Dobson A.D.W."/>
            <person name="Rama T."/>
        </authorList>
    </citation>
    <scope>NUCLEOTIDE SEQUENCE</scope>
    <source>
        <strain evidence="3">TRa018bII</strain>
    </source>
</reference>
<feature type="transmembrane region" description="Helical" evidence="2">
    <location>
        <begin position="68"/>
        <end position="88"/>
    </location>
</feature>
<dbReference type="Proteomes" id="UP000824998">
    <property type="component" value="Unassembled WGS sequence"/>
</dbReference>
<dbReference type="AlphaFoldDB" id="A0A9P8CBU4"/>
<sequence>MVLPPFKTMSARRREKQEEKAAVAARREPGVVVPGDGHRAESSDRTLTPNYASDLVDPRRATRTRKNWILLSCFCFFVSVIFIILVEIGNLSNRPVLRSTYFFKLNLSNIIPVSTPDDIVFVNSLARSLGLHDFYQVGLWGVCEGYNNEGITYCSTPQTLFWFNPVEILLSELFAGATIPLPSKINDILSLIRIISHLMSGFFLTGVCMNFVSIFLAPITLYSRWWSLPFAIWTFIAALLTTAATIAATVMFIIFRDVATSQDSLNIGASVGTQMYALMWVGAVFSIFGFLIHLLMSCCCASRRDVRTARRRGSKKAYSGHVSEKQTSRKRWNSRSLFRRKSSADV</sequence>
<feature type="transmembrane region" description="Helical" evidence="2">
    <location>
        <begin position="230"/>
        <end position="255"/>
    </location>
</feature>
<name>A0A9P8CBU4_9HELO</name>
<feature type="transmembrane region" description="Helical" evidence="2">
    <location>
        <begin position="194"/>
        <end position="218"/>
    </location>
</feature>
<dbReference type="GO" id="GO:0051285">
    <property type="term" value="C:cell cortex of cell tip"/>
    <property type="evidence" value="ECO:0007669"/>
    <property type="project" value="TreeGrafter"/>
</dbReference>
<dbReference type="OrthoDB" id="2327445at2759"/>
<feature type="region of interest" description="Disordered" evidence="1">
    <location>
        <begin position="1"/>
        <end position="26"/>
    </location>
</feature>
<evidence type="ECO:0000313" key="4">
    <source>
        <dbReference type="Proteomes" id="UP000824998"/>
    </source>
</evidence>
<accession>A0A9P8CBU4</accession>
<comment type="caution">
    <text evidence="3">The sequence shown here is derived from an EMBL/GenBank/DDBJ whole genome shotgun (WGS) entry which is preliminary data.</text>
</comment>
<gene>
    <name evidence="3" type="ORF">BJ875DRAFT_531550</name>
</gene>
<feature type="region of interest" description="Disordered" evidence="1">
    <location>
        <begin position="314"/>
        <end position="346"/>
    </location>
</feature>
<dbReference type="PANTHER" id="PTHR28019:SF2">
    <property type="entry name" value="CELL MEMBRANE PROTEIN YLR413W-RELATED"/>
    <property type="match status" value="1"/>
</dbReference>
<feature type="compositionally biased region" description="Basic and acidic residues" evidence="1">
    <location>
        <begin position="15"/>
        <end position="26"/>
    </location>
</feature>